<keyword evidence="2" id="KW-0547">Nucleotide-binding</keyword>
<dbReference type="RefSeq" id="WP_035449545.1">
    <property type="nucleotide sequence ID" value="NZ_JNHN01000175.1"/>
</dbReference>
<dbReference type="PATRIC" id="fig|1339349.3.peg.2924"/>
<evidence type="ECO:0000313" key="2">
    <source>
        <dbReference type="EMBL" id="KDS49667.1"/>
    </source>
</evidence>
<dbReference type="EMBL" id="JNHN01000175">
    <property type="protein sequence ID" value="KDS49667.1"/>
    <property type="molecule type" value="Genomic_DNA"/>
</dbReference>
<dbReference type="PROSITE" id="PS51192">
    <property type="entry name" value="HELICASE_ATP_BIND_1"/>
    <property type="match status" value="1"/>
</dbReference>
<dbReference type="GO" id="GO:0003677">
    <property type="term" value="F:DNA binding"/>
    <property type="evidence" value="ECO:0007669"/>
    <property type="project" value="InterPro"/>
</dbReference>
<dbReference type="GO" id="GO:0015668">
    <property type="term" value="F:type III site-specific deoxyribonuclease activity"/>
    <property type="evidence" value="ECO:0007669"/>
    <property type="project" value="InterPro"/>
</dbReference>
<reference evidence="2 3" key="1">
    <citation type="submission" date="2014-04" db="EMBL/GenBank/DDBJ databases">
        <authorList>
            <person name="Sears C."/>
            <person name="Carroll K."/>
            <person name="Sack B.R."/>
            <person name="Qadri F."/>
            <person name="Myers L.L."/>
            <person name="Chung G.-T."/>
            <person name="Escheverria P."/>
            <person name="Fraser C.M."/>
            <person name="Sadzewicz L."/>
            <person name="Shefchek K.A."/>
            <person name="Tallon L."/>
            <person name="Das S.P."/>
            <person name="Daugherty S."/>
            <person name="Mongodin E.F."/>
        </authorList>
    </citation>
    <scope>NUCLEOTIDE SEQUENCE [LARGE SCALE GENOMIC DNA]</scope>
    <source>
        <strain evidence="2 3">3978 T3 ii</strain>
    </source>
</reference>
<dbReference type="InterPro" id="IPR045572">
    <property type="entry name" value="RE_endonuc_C"/>
</dbReference>
<dbReference type="GO" id="GO:0005829">
    <property type="term" value="C:cytosol"/>
    <property type="evidence" value="ECO:0007669"/>
    <property type="project" value="TreeGrafter"/>
</dbReference>
<dbReference type="InterPro" id="IPR006935">
    <property type="entry name" value="Helicase/UvrB_N"/>
</dbReference>
<dbReference type="Gene3D" id="3.40.50.300">
    <property type="entry name" value="P-loop containing nucleotide triphosphate hydrolases"/>
    <property type="match status" value="1"/>
</dbReference>
<dbReference type="SUPFAM" id="SSF52540">
    <property type="entry name" value="P-loop containing nucleoside triphosphate hydrolases"/>
    <property type="match status" value="2"/>
</dbReference>
<organism evidence="2 3">
    <name type="scientific">Bacteroides uniformis str. 3978 T3 ii</name>
    <dbReference type="NCBI Taxonomy" id="1339349"/>
    <lineage>
        <taxon>Bacteria</taxon>
        <taxon>Pseudomonadati</taxon>
        <taxon>Bacteroidota</taxon>
        <taxon>Bacteroidia</taxon>
        <taxon>Bacteroidales</taxon>
        <taxon>Bacteroidaceae</taxon>
        <taxon>Bacteroides</taxon>
    </lineage>
</organism>
<keyword evidence="2" id="KW-0067">ATP-binding</keyword>
<accession>A0A078RXT5</accession>
<feature type="domain" description="Helicase ATP-binding" evidence="1">
    <location>
        <begin position="75"/>
        <end position="277"/>
    </location>
</feature>
<keyword evidence="2" id="KW-0347">Helicase</keyword>
<dbReference type="Proteomes" id="UP000028013">
    <property type="component" value="Unassembled WGS sequence"/>
</dbReference>
<dbReference type="GO" id="GO:0004386">
    <property type="term" value="F:helicase activity"/>
    <property type="evidence" value="ECO:0007669"/>
    <property type="project" value="UniProtKB-KW"/>
</dbReference>
<dbReference type="InterPro" id="IPR014001">
    <property type="entry name" value="Helicase_ATP-bd"/>
</dbReference>
<name>A0A078RXT5_BACUN</name>
<dbReference type="PANTHER" id="PTHR47396">
    <property type="entry name" value="TYPE I RESTRICTION ENZYME ECOKI R PROTEIN"/>
    <property type="match status" value="1"/>
</dbReference>
<sequence>MKIRYKHQRFQAEAAKCVSDVFQGQPKHDGSRTFLNKFGALNFDGFGNFPLVLDNESICENVRGIQMAEGLNPVEHLEGDGRTFTIEMETGTGKTYTYIKTMYELNARYGWSKFVIVVPSIAIREGVFKSFESMAEHFAGEYGKRMQYFIYNSKQLAKIDAFASDNGIHAMIINTQAFNASLNEDKNKEGRAGDSAARIIFSRRDEFGSRKPIDILAKTNPILIIDEPQSVLGTDKSNATRKGIKLFNPLFTLLYSATHREIFNQVYRLDAIDAYNKKLVKKIEVRSVHQVGSTATNSYVYLDEIVISKGNPQARLGFDVKTANGTRQTIRLVGEGFDLKEQSGGLQEYANNFKVECIDGLTNTVHFLNGLTLHPGEVVGSVNEDILRRHQIRETIKTHLERERQLFARGIKVLSLFFIDHVDSYRIYGKDTAEKGKFARMFEEEYQRALQELMSTFKDTAYTRFLSNPKNAPENIHDGYFSIDKKGKNVESKNKEGENEERGFDLIMKDKERLLSQSCPIRFIFSHSALKEGWDNPNVFQICTLKDTSNEIKKRQEVGCGMRLCVNDKGERQDADVLGDHVFDTNILTVIASESYDDFAKKLQTDMAEACASRPVVVTATLFADQLAQTQDGHSIKITTEQAVEIHEELIVQGYIKKGKLTQKYFDEKKADSLQFGEVENLHSFIIKQLDKVFNPDAFKPANGRNKTEAHLVKDNFNKKEWQELWRRINTRTYYNVSFETSKLIKSAIDALDKHLNVTEIRIVVESGGMESIRDREELEAGAAMSAATVKTIRVTEVIGAEVTYDLVGELVQSTGLTRRTIVEMLKGVNHATFHQFKLNPEEFIIKAGRIINDCKAISLIQHIQYEKCAGTFGTGIFEEATLRGTLGKNAIESTKSLYDLVVVDSEGIEKSFAESLEAEDDVVVYSKLPGGFYINTPMGKYNPDWAVAFREDSVKHVYFVAETKGNDIEVSQLRRAEDAKIECARRHFAAISTGDVAYSVVKTYQDLYNAVTK</sequence>
<protein>
    <submittedName>
        <fullName evidence="2">DEAD/DEAH box helicase family protein</fullName>
    </submittedName>
</protein>
<dbReference type="InterPro" id="IPR050742">
    <property type="entry name" value="Helicase_Restrict-Modif_Enz"/>
</dbReference>
<dbReference type="InterPro" id="IPR027417">
    <property type="entry name" value="P-loop_NTPase"/>
</dbReference>
<dbReference type="AlphaFoldDB" id="A0A078RXT5"/>
<dbReference type="PANTHER" id="PTHR47396:SF1">
    <property type="entry name" value="ATP-DEPENDENT HELICASE IRC3-RELATED"/>
    <property type="match status" value="1"/>
</dbReference>
<gene>
    <name evidence="2" type="ORF">M094_1771</name>
</gene>
<dbReference type="GO" id="GO:0005524">
    <property type="term" value="F:ATP binding"/>
    <property type="evidence" value="ECO:0007669"/>
    <property type="project" value="InterPro"/>
</dbReference>
<dbReference type="Pfam" id="PF19778">
    <property type="entry name" value="RE_endonuc"/>
    <property type="match status" value="1"/>
</dbReference>
<dbReference type="SMART" id="SM00487">
    <property type="entry name" value="DEXDc"/>
    <property type="match status" value="1"/>
</dbReference>
<keyword evidence="2" id="KW-0378">Hydrolase</keyword>
<evidence type="ECO:0000313" key="3">
    <source>
        <dbReference type="Proteomes" id="UP000028013"/>
    </source>
</evidence>
<evidence type="ECO:0000259" key="1">
    <source>
        <dbReference type="PROSITE" id="PS51192"/>
    </source>
</evidence>
<proteinExistence type="predicted"/>
<dbReference type="Pfam" id="PF04851">
    <property type="entry name" value="ResIII"/>
    <property type="match status" value="1"/>
</dbReference>
<comment type="caution">
    <text evidence="2">The sequence shown here is derived from an EMBL/GenBank/DDBJ whole genome shotgun (WGS) entry which is preliminary data.</text>
</comment>